<sequence length="70" mass="7565">AAKFSISDILSAKMPCLSSPTSRKSSISSLPFPTAPFPWLPPWLAAYYPGLAAGFDAVNMRPPTGKRIFH</sequence>
<keyword evidence="1" id="KW-1185">Reference proteome</keyword>
<dbReference type="Proteomes" id="UP000887566">
    <property type="component" value="Unplaced"/>
</dbReference>
<accession>A0A914V619</accession>
<reference evidence="2" key="1">
    <citation type="submission" date="2022-11" db="UniProtKB">
        <authorList>
            <consortium name="WormBaseParasite"/>
        </authorList>
    </citation>
    <scope>IDENTIFICATION</scope>
</reference>
<evidence type="ECO:0000313" key="2">
    <source>
        <dbReference type="WBParaSite" id="PSAMB.scaffold15876size1460.g36691.t1"/>
    </source>
</evidence>
<organism evidence="1 2">
    <name type="scientific">Plectus sambesii</name>
    <dbReference type="NCBI Taxonomy" id="2011161"/>
    <lineage>
        <taxon>Eukaryota</taxon>
        <taxon>Metazoa</taxon>
        <taxon>Ecdysozoa</taxon>
        <taxon>Nematoda</taxon>
        <taxon>Chromadorea</taxon>
        <taxon>Plectida</taxon>
        <taxon>Plectina</taxon>
        <taxon>Plectoidea</taxon>
        <taxon>Plectidae</taxon>
        <taxon>Plectus</taxon>
    </lineage>
</organism>
<evidence type="ECO:0000313" key="1">
    <source>
        <dbReference type="Proteomes" id="UP000887566"/>
    </source>
</evidence>
<dbReference type="AlphaFoldDB" id="A0A914V619"/>
<protein>
    <submittedName>
        <fullName evidence="2">Uncharacterized protein</fullName>
    </submittedName>
</protein>
<name>A0A914V619_9BILA</name>
<proteinExistence type="predicted"/>
<dbReference type="WBParaSite" id="PSAMB.scaffold15876size1460.g36691.t1">
    <property type="protein sequence ID" value="PSAMB.scaffold15876size1460.g36691.t1"/>
    <property type="gene ID" value="PSAMB.scaffold15876size1460.g36691"/>
</dbReference>